<protein>
    <submittedName>
        <fullName evidence="2">Stage II sporulation protein P</fullName>
    </submittedName>
</protein>
<name>A0A9D2S8G4_9FIRM</name>
<evidence type="ECO:0000256" key="1">
    <source>
        <dbReference type="SAM" id="MobiDB-lite"/>
    </source>
</evidence>
<accession>A0A9D2S8G4</accession>
<reference evidence="2" key="2">
    <citation type="submission" date="2021-04" db="EMBL/GenBank/DDBJ databases">
        <authorList>
            <person name="Gilroy R."/>
        </authorList>
    </citation>
    <scope>NUCLEOTIDE SEQUENCE</scope>
    <source>
        <strain evidence="2">ChiHjej9B8-13557</strain>
    </source>
</reference>
<dbReference type="AlphaFoldDB" id="A0A9D2S8G4"/>
<organism evidence="2 3">
    <name type="scientific">Candidatus Faecalibacterium faecipullorum</name>
    <dbReference type="NCBI Taxonomy" id="2838578"/>
    <lineage>
        <taxon>Bacteria</taxon>
        <taxon>Bacillati</taxon>
        <taxon>Bacillota</taxon>
        <taxon>Clostridia</taxon>
        <taxon>Eubacteriales</taxon>
        <taxon>Oscillospiraceae</taxon>
        <taxon>Faecalibacterium</taxon>
    </lineage>
</organism>
<proteinExistence type="predicted"/>
<evidence type="ECO:0000313" key="2">
    <source>
        <dbReference type="EMBL" id="HJB59370.1"/>
    </source>
</evidence>
<reference evidence="2" key="1">
    <citation type="journal article" date="2021" name="PeerJ">
        <title>Extensive microbial diversity within the chicken gut microbiome revealed by metagenomics and culture.</title>
        <authorList>
            <person name="Gilroy R."/>
            <person name="Ravi A."/>
            <person name="Getino M."/>
            <person name="Pursley I."/>
            <person name="Horton D.L."/>
            <person name="Alikhan N.F."/>
            <person name="Baker D."/>
            <person name="Gharbi K."/>
            <person name="Hall N."/>
            <person name="Watson M."/>
            <person name="Adriaenssens E.M."/>
            <person name="Foster-Nyarko E."/>
            <person name="Jarju S."/>
            <person name="Secka A."/>
            <person name="Antonio M."/>
            <person name="Oren A."/>
            <person name="Chaudhuri R.R."/>
            <person name="La Ragione R."/>
            <person name="Hildebrand F."/>
            <person name="Pallen M.J."/>
        </authorList>
    </citation>
    <scope>NUCLEOTIDE SEQUENCE</scope>
    <source>
        <strain evidence="2">ChiHjej9B8-13557</strain>
    </source>
</reference>
<feature type="compositionally biased region" description="Low complexity" evidence="1">
    <location>
        <begin position="56"/>
        <end position="81"/>
    </location>
</feature>
<dbReference type="EMBL" id="DWXX01000122">
    <property type="protein sequence ID" value="HJB59370.1"/>
    <property type="molecule type" value="Genomic_DNA"/>
</dbReference>
<feature type="region of interest" description="Disordered" evidence="1">
    <location>
        <begin position="55"/>
        <end position="81"/>
    </location>
</feature>
<dbReference type="NCBIfam" id="TIGR02867">
    <property type="entry name" value="spore_II_P"/>
    <property type="match status" value="1"/>
</dbReference>
<dbReference type="Proteomes" id="UP000824211">
    <property type="component" value="Unassembled WGS sequence"/>
</dbReference>
<gene>
    <name evidence="2" type="ORF">H9771_06940</name>
</gene>
<sequence>MQQQKTGTARAALGAATVMLALTVWGRGAALALAGALVGPLPALYTALDCLRGSDDPQPAGSAPADPSPDGGDAAGSAPAADPTAIERYLVPLQTDAERPADAGAVIETFYGQGSGEQYIPCAAGTIKNNTSVPAADVAAEAGQPLPFAVELNSPDPQVLIMHTHATECYRMSEGLWYPAGDGARTTDRASNMCAVGRVIADTLNAAGIHTLHDETLNDYPSYTGSYAASRAVVQQYLAQYPSIKVVVDVHRDAIEDGAGARKAPVTEIGGRKAAQVMLICGCDNGSTVSLPNWRQNLRFAAAWQSAMESAYPGLTRPVLFSYRFYNQDLTTGSLLLEVGTHGNNLNEALYAGQLAARALAGLLRGSAGG</sequence>
<evidence type="ECO:0000313" key="3">
    <source>
        <dbReference type="Proteomes" id="UP000824211"/>
    </source>
</evidence>
<comment type="caution">
    <text evidence="2">The sequence shown here is derived from an EMBL/GenBank/DDBJ whole genome shotgun (WGS) entry which is preliminary data.</text>
</comment>
<dbReference type="InterPro" id="IPR010897">
    <property type="entry name" value="Spore_II_P"/>
</dbReference>
<dbReference type="Pfam" id="PF07454">
    <property type="entry name" value="SpoIIP"/>
    <property type="match status" value="1"/>
</dbReference>